<evidence type="ECO:0000313" key="2">
    <source>
        <dbReference type="EMBL" id="KIK99123.1"/>
    </source>
</evidence>
<feature type="compositionally biased region" description="Basic and acidic residues" evidence="1">
    <location>
        <begin position="10"/>
        <end position="19"/>
    </location>
</feature>
<keyword evidence="3" id="KW-1185">Reference proteome</keyword>
<reference evidence="2 3" key="1">
    <citation type="submission" date="2014-04" db="EMBL/GenBank/DDBJ databases">
        <authorList>
            <consortium name="DOE Joint Genome Institute"/>
            <person name="Kuo A."/>
            <person name="Kohler A."/>
            <person name="Jargeat P."/>
            <person name="Nagy L.G."/>
            <person name="Floudas D."/>
            <person name="Copeland A."/>
            <person name="Barry K.W."/>
            <person name="Cichocki N."/>
            <person name="Veneault-Fourrey C."/>
            <person name="LaButti K."/>
            <person name="Lindquist E.A."/>
            <person name="Lipzen A."/>
            <person name="Lundell T."/>
            <person name="Morin E."/>
            <person name="Murat C."/>
            <person name="Sun H."/>
            <person name="Tunlid A."/>
            <person name="Henrissat B."/>
            <person name="Grigoriev I.V."/>
            <person name="Hibbett D.S."/>
            <person name="Martin F."/>
            <person name="Nordberg H.P."/>
            <person name="Cantor M.N."/>
            <person name="Hua S.X."/>
        </authorList>
    </citation>
    <scope>NUCLEOTIDE SEQUENCE [LARGE SCALE GENOMIC DNA]</scope>
    <source>
        <strain evidence="2 3">Ve08.2h10</strain>
    </source>
</reference>
<dbReference type="GO" id="GO:0016705">
    <property type="term" value="F:oxidoreductase activity, acting on paired donors, with incorporation or reduction of molecular oxygen"/>
    <property type="evidence" value="ECO:0007669"/>
    <property type="project" value="InterPro"/>
</dbReference>
<dbReference type="SUPFAM" id="SSF48264">
    <property type="entry name" value="Cytochrome P450"/>
    <property type="match status" value="1"/>
</dbReference>
<evidence type="ECO:0000256" key="1">
    <source>
        <dbReference type="SAM" id="MobiDB-lite"/>
    </source>
</evidence>
<dbReference type="EMBL" id="KN824869">
    <property type="protein sequence ID" value="KIK99123.1"/>
    <property type="molecule type" value="Genomic_DNA"/>
</dbReference>
<dbReference type="Proteomes" id="UP000054538">
    <property type="component" value="Unassembled WGS sequence"/>
</dbReference>
<accession>A0A0D0DVT6</accession>
<dbReference type="OrthoDB" id="2789670at2759"/>
<feature type="region of interest" description="Disordered" evidence="1">
    <location>
        <begin position="1"/>
        <end position="24"/>
    </location>
</feature>
<dbReference type="GO" id="GO:0004497">
    <property type="term" value="F:monooxygenase activity"/>
    <property type="evidence" value="ECO:0007669"/>
    <property type="project" value="InterPro"/>
</dbReference>
<name>A0A0D0DVT6_9AGAM</name>
<reference evidence="3" key="2">
    <citation type="submission" date="2015-01" db="EMBL/GenBank/DDBJ databases">
        <title>Evolutionary Origins and Diversification of the Mycorrhizal Mutualists.</title>
        <authorList>
            <consortium name="DOE Joint Genome Institute"/>
            <consortium name="Mycorrhizal Genomics Consortium"/>
            <person name="Kohler A."/>
            <person name="Kuo A."/>
            <person name="Nagy L.G."/>
            <person name="Floudas D."/>
            <person name="Copeland A."/>
            <person name="Barry K.W."/>
            <person name="Cichocki N."/>
            <person name="Veneault-Fourrey C."/>
            <person name="LaButti K."/>
            <person name="Lindquist E.A."/>
            <person name="Lipzen A."/>
            <person name="Lundell T."/>
            <person name="Morin E."/>
            <person name="Murat C."/>
            <person name="Riley R."/>
            <person name="Ohm R."/>
            <person name="Sun H."/>
            <person name="Tunlid A."/>
            <person name="Henrissat B."/>
            <person name="Grigoriev I.V."/>
            <person name="Hibbett D.S."/>
            <person name="Martin F."/>
        </authorList>
    </citation>
    <scope>NUCLEOTIDE SEQUENCE [LARGE SCALE GENOMIC DNA]</scope>
    <source>
        <strain evidence="3">Ve08.2h10</strain>
    </source>
</reference>
<dbReference type="GO" id="GO:0005506">
    <property type="term" value="F:iron ion binding"/>
    <property type="evidence" value="ECO:0007669"/>
    <property type="project" value="InterPro"/>
</dbReference>
<dbReference type="HOGENOM" id="CLU_2758550_0_0_1"/>
<dbReference type="InParanoid" id="A0A0D0DVT6"/>
<organism evidence="2 3">
    <name type="scientific">Paxillus rubicundulus Ve08.2h10</name>
    <dbReference type="NCBI Taxonomy" id="930991"/>
    <lineage>
        <taxon>Eukaryota</taxon>
        <taxon>Fungi</taxon>
        <taxon>Dikarya</taxon>
        <taxon>Basidiomycota</taxon>
        <taxon>Agaricomycotina</taxon>
        <taxon>Agaricomycetes</taxon>
        <taxon>Agaricomycetidae</taxon>
        <taxon>Boletales</taxon>
        <taxon>Paxilineae</taxon>
        <taxon>Paxillaceae</taxon>
        <taxon>Paxillus</taxon>
    </lineage>
</organism>
<dbReference type="Gene3D" id="1.10.630.10">
    <property type="entry name" value="Cytochrome P450"/>
    <property type="match status" value="1"/>
</dbReference>
<evidence type="ECO:0000313" key="3">
    <source>
        <dbReference type="Proteomes" id="UP000054538"/>
    </source>
</evidence>
<gene>
    <name evidence="2" type="ORF">PAXRUDRAFT_823084</name>
</gene>
<dbReference type="AlphaFoldDB" id="A0A0D0DVT6"/>
<sequence>MSDAPTPDPNDFKPERFLDSDGTMNDGTTNYNHLGFRGAHLSGQTLFWCLPLVGPRMCICGLQKSDTHPY</sequence>
<protein>
    <submittedName>
        <fullName evidence="2">Uncharacterized protein</fullName>
    </submittedName>
</protein>
<proteinExistence type="predicted"/>
<dbReference type="GO" id="GO:0020037">
    <property type="term" value="F:heme binding"/>
    <property type="evidence" value="ECO:0007669"/>
    <property type="project" value="InterPro"/>
</dbReference>
<dbReference type="InterPro" id="IPR036396">
    <property type="entry name" value="Cyt_P450_sf"/>
</dbReference>